<protein>
    <submittedName>
        <fullName evidence="1">Uncharacterized protein</fullName>
    </submittedName>
</protein>
<accession>A0A5B7K496</accession>
<dbReference type="Proteomes" id="UP000324222">
    <property type="component" value="Unassembled WGS sequence"/>
</dbReference>
<reference evidence="1 2" key="1">
    <citation type="submission" date="2019-05" db="EMBL/GenBank/DDBJ databases">
        <title>Another draft genome of Portunus trituberculatus and its Hox gene families provides insights of decapod evolution.</title>
        <authorList>
            <person name="Jeong J.-H."/>
            <person name="Song I."/>
            <person name="Kim S."/>
            <person name="Choi T."/>
            <person name="Kim D."/>
            <person name="Ryu S."/>
            <person name="Kim W."/>
        </authorList>
    </citation>
    <scope>NUCLEOTIDE SEQUENCE [LARGE SCALE GENOMIC DNA]</scope>
    <source>
        <tissue evidence="1">Muscle</tissue>
    </source>
</reference>
<comment type="caution">
    <text evidence="1">The sequence shown here is derived from an EMBL/GenBank/DDBJ whole genome shotgun (WGS) entry which is preliminary data.</text>
</comment>
<gene>
    <name evidence="1" type="ORF">E2C01_097356</name>
</gene>
<sequence length="89" mass="10190">MVTWSLGDTRSLKNARAAPFSERYQSFLSTNIWRIAKDSSTTSWCWHASEMKRSSKGLFSYGAGSRRESYYLHHETPLANKSVQPVNMV</sequence>
<keyword evidence="2" id="KW-1185">Reference proteome</keyword>
<evidence type="ECO:0000313" key="2">
    <source>
        <dbReference type="Proteomes" id="UP000324222"/>
    </source>
</evidence>
<dbReference type="EMBL" id="VSRR010128702">
    <property type="protein sequence ID" value="MPD01810.1"/>
    <property type="molecule type" value="Genomic_DNA"/>
</dbReference>
<evidence type="ECO:0000313" key="1">
    <source>
        <dbReference type="EMBL" id="MPD01810.1"/>
    </source>
</evidence>
<name>A0A5B7K496_PORTR</name>
<organism evidence="1 2">
    <name type="scientific">Portunus trituberculatus</name>
    <name type="common">Swimming crab</name>
    <name type="synonym">Neptunus trituberculatus</name>
    <dbReference type="NCBI Taxonomy" id="210409"/>
    <lineage>
        <taxon>Eukaryota</taxon>
        <taxon>Metazoa</taxon>
        <taxon>Ecdysozoa</taxon>
        <taxon>Arthropoda</taxon>
        <taxon>Crustacea</taxon>
        <taxon>Multicrustacea</taxon>
        <taxon>Malacostraca</taxon>
        <taxon>Eumalacostraca</taxon>
        <taxon>Eucarida</taxon>
        <taxon>Decapoda</taxon>
        <taxon>Pleocyemata</taxon>
        <taxon>Brachyura</taxon>
        <taxon>Eubrachyura</taxon>
        <taxon>Portunoidea</taxon>
        <taxon>Portunidae</taxon>
        <taxon>Portuninae</taxon>
        <taxon>Portunus</taxon>
    </lineage>
</organism>
<proteinExistence type="predicted"/>
<dbReference type="AlphaFoldDB" id="A0A5B7K496"/>